<dbReference type="Proteomes" id="UP000242444">
    <property type="component" value="Unassembled WGS sequence"/>
</dbReference>
<evidence type="ECO:0008006" key="3">
    <source>
        <dbReference type="Google" id="ProtNLM"/>
    </source>
</evidence>
<name>A0A263DAD4_9PSEU</name>
<dbReference type="AlphaFoldDB" id="A0A263DAD4"/>
<sequence length="383" mass="41873">MTTMRTGSRWRFPDQGFGPAHLAEVRRFLAERTEPDKIGAAVLSGSRGAGLGHATSDLDLYLLFHDQRDADAFAGGSRPWGKFKIDATPLTTFGVEAVAAEVADLDTSPIDRQRFGIDELNRWALPVRLVIGSVLHSDERGARALASLDRNALRRVLMVVWAARLQSYLDDVSGTLDSGDLATALGASGDAMRCAGEIALCGVDDLYVSTKFLFRRLARHDCFAELLDEHGSQLFGLASAELNEDEVRRLVELRLRAATHISMHAVLRGWYQAVDTLPVLPAPDNRGPARRPEAMLGRWHDTIALSGTTRGKVISESEAELWALLDGRPFSELVRSLERDRGLTHDEADTFARTRIAGWRADELVRPAGSGNRAGKEVGGPAD</sequence>
<comment type="caution">
    <text evidence="1">The sequence shown here is derived from an EMBL/GenBank/DDBJ whole genome shotgun (WGS) entry which is preliminary data.</text>
</comment>
<dbReference type="RefSeq" id="WP_094860907.1">
    <property type="nucleotide sequence ID" value="NZ_NKYE01000001.1"/>
</dbReference>
<dbReference type="InParanoid" id="A0A263DAD4"/>
<organism evidence="1 2">
    <name type="scientific">Amycolatopsis antarctica</name>
    <dbReference type="NCBI Taxonomy" id="1854586"/>
    <lineage>
        <taxon>Bacteria</taxon>
        <taxon>Bacillati</taxon>
        <taxon>Actinomycetota</taxon>
        <taxon>Actinomycetes</taxon>
        <taxon>Pseudonocardiales</taxon>
        <taxon>Pseudonocardiaceae</taxon>
        <taxon>Amycolatopsis</taxon>
    </lineage>
</organism>
<protein>
    <recommendedName>
        <fullName evidence="3">Polymerase nucleotidyl transferase domain-containing protein</fullName>
    </recommendedName>
</protein>
<dbReference type="OrthoDB" id="4162222at2"/>
<evidence type="ECO:0000313" key="1">
    <source>
        <dbReference type="EMBL" id="OZM75129.1"/>
    </source>
</evidence>
<evidence type="ECO:0000313" key="2">
    <source>
        <dbReference type="Proteomes" id="UP000242444"/>
    </source>
</evidence>
<keyword evidence="2" id="KW-1185">Reference proteome</keyword>
<dbReference type="InterPro" id="IPR043519">
    <property type="entry name" value="NT_sf"/>
</dbReference>
<accession>A0A263DAD4</accession>
<dbReference type="EMBL" id="NKYE01000001">
    <property type="protein sequence ID" value="OZM75129.1"/>
    <property type="molecule type" value="Genomic_DNA"/>
</dbReference>
<proteinExistence type="predicted"/>
<dbReference type="SUPFAM" id="SSF81301">
    <property type="entry name" value="Nucleotidyltransferase"/>
    <property type="match status" value="1"/>
</dbReference>
<reference evidence="1 2" key="1">
    <citation type="submission" date="2017-07" db="EMBL/GenBank/DDBJ databases">
        <title>Amycolatopsis antarcticus sp. nov., isolated from the surface of an Antarcticus brown macroalga.</title>
        <authorList>
            <person name="Wang J."/>
            <person name="Leiva S."/>
            <person name="Huang J."/>
            <person name="Huang Y."/>
        </authorList>
    </citation>
    <scope>NUCLEOTIDE SEQUENCE [LARGE SCALE GENOMIC DNA]</scope>
    <source>
        <strain evidence="1 2">AU-G6</strain>
    </source>
</reference>
<gene>
    <name evidence="1" type="ORF">CFN78_02900</name>
</gene>